<evidence type="ECO:0000313" key="8">
    <source>
        <dbReference type="EMBL" id="KAF2088976.1"/>
    </source>
</evidence>
<evidence type="ECO:0008006" key="10">
    <source>
        <dbReference type="Google" id="ProtNLM"/>
    </source>
</evidence>
<keyword evidence="3" id="KW-0653">Protein transport</keyword>
<dbReference type="Proteomes" id="UP000799776">
    <property type="component" value="Unassembled WGS sequence"/>
</dbReference>
<reference evidence="8" key="1">
    <citation type="journal article" date="2020" name="Stud. Mycol.">
        <title>101 Dothideomycetes genomes: a test case for predicting lifestyles and emergence of pathogens.</title>
        <authorList>
            <person name="Haridas S."/>
            <person name="Albert R."/>
            <person name="Binder M."/>
            <person name="Bloem J."/>
            <person name="Labutti K."/>
            <person name="Salamov A."/>
            <person name="Andreopoulos B."/>
            <person name="Baker S."/>
            <person name="Barry K."/>
            <person name="Bills G."/>
            <person name="Bluhm B."/>
            <person name="Cannon C."/>
            <person name="Castanera R."/>
            <person name="Culley D."/>
            <person name="Daum C."/>
            <person name="Ezra D."/>
            <person name="Gonzalez J."/>
            <person name="Henrissat B."/>
            <person name="Kuo A."/>
            <person name="Liang C."/>
            <person name="Lipzen A."/>
            <person name="Lutzoni F."/>
            <person name="Magnuson J."/>
            <person name="Mondo S."/>
            <person name="Nolan M."/>
            <person name="Ohm R."/>
            <person name="Pangilinan J."/>
            <person name="Park H.-J."/>
            <person name="Ramirez L."/>
            <person name="Alfaro M."/>
            <person name="Sun H."/>
            <person name="Tritt A."/>
            <person name="Yoshinaga Y."/>
            <person name="Zwiers L.-H."/>
            <person name="Turgeon B."/>
            <person name="Goodwin S."/>
            <person name="Spatafora J."/>
            <person name="Crous P."/>
            <person name="Grigoriev I."/>
        </authorList>
    </citation>
    <scope>NUCLEOTIDE SEQUENCE</scope>
    <source>
        <strain evidence="8">CBS 121410</strain>
    </source>
</reference>
<evidence type="ECO:0000259" key="6">
    <source>
        <dbReference type="Pfam" id="PF16206"/>
    </source>
</evidence>
<dbReference type="OrthoDB" id="294853at2759"/>
<gene>
    <name evidence="8" type="ORF">K490DRAFT_64192</name>
</gene>
<feature type="domain" description="Mon2/Sec7/BIG1-like dimerisation and cyclophilin-binding" evidence="7">
    <location>
        <begin position="48"/>
        <end position="117"/>
    </location>
</feature>
<dbReference type="PANTHER" id="PTHR10663">
    <property type="entry name" value="GUANYL-NUCLEOTIDE EXCHANGE FACTOR"/>
    <property type="match status" value="1"/>
</dbReference>
<dbReference type="Pfam" id="PF12783">
    <property type="entry name" value="Sec7-like_HUS"/>
    <property type="match status" value="1"/>
</dbReference>
<evidence type="ECO:0000256" key="4">
    <source>
        <dbReference type="SAM" id="MobiDB-lite"/>
    </source>
</evidence>
<proteinExistence type="inferred from homology"/>
<accession>A0A6A5YBY1</accession>
<keyword evidence="9" id="KW-1185">Reference proteome</keyword>
<evidence type="ECO:0000256" key="1">
    <source>
        <dbReference type="ARBA" id="ARBA00008144"/>
    </source>
</evidence>
<sequence length="1621" mass="177318">MTAQILNSELANLIQDSKRKNPELRNAADRSLQELKALPATSEAQLAAGLDIQLKTLQALPSLLQNYSEDIRGELLSSLLQVCSSLQNAKNPAVSGTAAATLQQLVISTFEKVAEEDERSLQIPTTAEVTCDDGTIPVRPAAHDAYKVFRDICLLTEGGRPQSIRFSPISQAAGLELIESVLSNHGDMFLSHSEQSSILRTHLMPMIIRSLSERLSFSITLRILRVFNLVVRQLMAVLPSECEIALGLLNHMLDPDAAAPWKRALCMEIFRNLYSEPSLIIRMYAQFDAGEGKKSIIRDNLSTFVRLATEKPAVIGLGQQSTAPVGSPTDVDEPAAQAAMEAGAVAGIIGGAPTVSTVPGISTQWSSLRISCLDQLDKSEPPSLPETYIYSLVLTCINNFSESLARFILPLTVHNETKNKKKNRAQSGSESTPQATPGSETPATEQPKNRMVRSQSYRRRTVPVNPLELADNPAEEGVKMTAAAISDCWPAILATCSTFLNAALDADYYHALVRSIQKFTQIAGLLRLSTPRDAFLTTLGKAAVPPTIFSANVSNPKTPGTETPGLYSNHKGLLSVDSLVSQADKSRRSSLDIGPPTLSTRNLLCLRALLNLAIALGPTLESAWSIIFETLQQADTIMTAATGGPRDRRGGAAPAASLGSEVVAVQAAASRLFESTVDFPNDSFVQAISALCTLVEGRPGSSAGTRTPAPLTHQSRAPSFSGFSLKSAGESHVQDYVFALNKIGDLGALNASRLVSFETSESGWDLLIRSLVSVATGSLATPSVRLLAADVLSRLAQDMARAMVSEEHIDHSEIHRRVFGALQMVVHSLYKERNSNEDEMDETDIEVHITILDALKAVLDQCGDTLTTGWALVFTLIRSVFLEDDVPTSREDSQTKPDQGAGPTTPRQLLSMKLGRLAFGSVQLVCSDFLTAIPDSALLLLLDLLYLFCDQGEDLNISLTTITFFWKLSDYLHGRVDQSSLDELALKAVDKTDPNKEIVSGVKQNSIPALWLHLLQRTASITQDRRGEVRNGALHTILRIFDSYGDQLSPTSWNLCLRAIIFRLLESNIARHKTISGQSQFADAEDAQAWVETTRIILDGLVRLFTTYQEGIVHAPQFQNIWQTIIDFLREYVHCRSHSLNAAAYTAMTGLLSSISSTEKVDEAAISQALSMWLEELPQADLDHPMMTGNQEAFLAYVQSFKEIYRLRGSSLQSDSVLRVASNLRQCIADSDSEAYSADKDRPTPLQTEVIEVIRIIKTDIDGVPTIITKLTADFIALPFENREPGGSRNKHTFVALSKASMDCLQSVMAAHIAQPELFTQGGLLVAFKSLAIPIRLKYAWKLQGKSPTIWQKATTTFLNILGPAAENARRLSIKEELLVPVWEQVISTADGIAHADLSAGPSPNVVLEDEAFDIQSLTRLRDIITPSLGFAYIPSAIRRLYTSSLFRNSLIHKIEPGEIPSMDEEPLQDLFKVRRGRTYDPPPTERTSMAYFCLNELFSLVTVHDSSSERVKLAQAGAPYLILRAAIPIKAYIADQPLRGRMPQPGSQRKELIFILQKLRELEAEPKAIPEAPGVLSEHKKHLHRLFPLVQRATTVAGRDGEILDELVQVMEVVGDGFGV</sequence>
<evidence type="ECO:0000256" key="2">
    <source>
        <dbReference type="ARBA" id="ARBA00022448"/>
    </source>
</evidence>
<dbReference type="InterPro" id="IPR032629">
    <property type="entry name" value="DCB_dom"/>
</dbReference>
<evidence type="ECO:0000259" key="5">
    <source>
        <dbReference type="Pfam" id="PF12783"/>
    </source>
</evidence>
<dbReference type="GO" id="GO:0015031">
    <property type="term" value="P:protein transport"/>
    <property type="evidence" value="ECO:0007669"/>
    <property type="project" value="UniProtKB-KW"/>
</dbReference>
<feature type="domain" description="Mon2 C-terminal" evidence="6">
    <location>
        <begin position="928"/>
        <end position="1201"/>
    </location>
</feature>
<dbReference type="EMBL" id="ML978715">
    <property type="protein sequence ID" value="KAF2088976.1"/>
    <property type="molecule type" value="Genomic_DNA"/>
</dbReference>
<name>A0A6A5YBY1_9PEZI</name>
<dbReference type="InterPro" id="IPR032691">
    <property type="entry name" value="Mon2/Sec7/BIG1-like_HUS"/>
</dbReference>
<dbReference type="GO" id="GO:0005794">
    <property type="term" value="C:Golgi apparatus"/>
    <property type="evidence" value="ECO:0007669"/>
    <property type="project" value="UniProtKB-ARBA"/>
</dbReference>
<evidence type="ECO:0000259" key="7">
    <source>
        <dbReference type="Pfam" id="PF16213"/>
    </source>
</evidence>
<dbReference type="InterPro" id="IPR016024">
    <property type="entry name" value="ARM-type_fold"/>
</dbReference>
<dbReference type="SUPFAM" id="SSF48371">
    <property type="entry name" value="ARM repeat"/>
    <property type="match status" value="1"/>
</dbReference>
<feature type="region of interest" description="Disordered" evidence="4">
    <location>
        <begin position="419"/>
        <end position="458"/>
    </location>
</feature>
<organism evidence="8 9">
    <name type="scientific">Saccharata proteae CBS 121410</name>
    <dbReference type="NCBI Taxonomy" id="1314787"/>
    <lineage>
        <taxon>Eukaryota</taxon>
        <taxon>Fungi</taxon>
        <taxon>Dikarya</taxon>
        <taxon>Ascomycota</taxon>
        <taxon>Pezizomycotina</taxon>
        <taxon>Dothideomycetes</taxon>
        <taxon>Dothideomycetes incertae sedis</taxon>
        <taxon>Botryosphaeriales</taxon>
        <taxon>Saccharataceae</taxon>
        <taxon>Saccharata</taxon>
    </lineage>
</organism>
<evidence type="ECO:0000313" key="9">
    <source>
        <dbReference type="Proteomes" id="UP000799776"/>
    </source>
</evidence>
<dbReference type="PANTHER" id="PTHR10663:SF333">
    <property type="entry name" value="PROTEIN MON2 HOMOLOG"/>
    <property type="match status" value="1"/>
</dbReference>
<dbReference type="Pfam" id="PF16206">
    <property type="entry name" value="Mon2_C"/>
    <property type="match status" value="1"/>
</dbReference>
<keyword evidence="2" id="KW-0813">Transport</keyword>
<dbReference type="Pfam" id="PF16213">
    <property type="entry name" value="DCB"/>
    <property type="match status" value="1"/>
</dbReference>
<comment type="similarity">
    <text evidence="1">Belongs to the MON2 family.</text>
</comment>
<feature type="domain" description="Mon2/Sec7/BIG1-like HUS" evidence="5">
    <location>
        <begin position="142"/>
        <end position="296"/>
    </location>
</feature>
<dbReference type="InterPro" id="IPR032817">
    <property type="entry name" value="Mon2_C"/>
</dbReference>
<protein>
    <recommendedName>
        <fullName evidence="10">Endosomal peripheral membrane protein-like protein</fullName>
    </recommendedName>
</protein>
<evidence type="ECO:0000256" key="3">
    <source>
        <dbReference type="ARBA" id="ARBA00022927"/>
    </source>
</evidence>
<feature type="compositionally biased region" description="Polar residues" evidence="4">
    <location>
        <begin position="425"/>
        <end position="446"/>
    </location>
</feature>